<gene>
    <name evidence="11" type="ORF">GMI68_00875</name>
</gene>
<evidence type="ECO:0000256" key="2">
    <source>
        <dbReference type="ARBA" id="ARBA00004236"/>
    </source>
</evidence>
<dbReference type="InterPro" id="IPR001610">
    <property type="entry name" value="PAC"/>
</dbReference>
<dbReference type="CDD" id="cd17546">
    <property type="entry name" value="REC_hyHK_CKI1_RcsC-like"/>
    <property type="match status" value="2"/>
</dbReference>
<dbReference type="PANTHER" id="PTHR45339">
    <property type="entry name" value="HYBRID SIGNAL TRANSDUCTION HISTIDINE KINASE J"/>
    <property type="match status" value="1"/>
</dbReference>
<dbReference type="Gene3D" id="3.30.565.10">
    <property type="entry name" value="Histidine kinase-like ATPase, C-terminal domain"/>
    <property type="match status" value="1"/>
</dbReference>
<dbReference type="SMART" id="SM00086">
    <property type="entry name" value="PAC"/>
    <property type="match status" value="3"/>
</dbReference>
<dbReference type="InterPro" id="IPR003594">
    <property type="entry name" value="HATPase_dom"/>
</dbReference>
<dbReference type="InterPro" id="IPR000700">
    <property type="entry name" value="PAS-assoc_C"/>
</dbReference>
<dbReference type="EMBL" id="WPCR01000001">
    <property type="protein sequence ID" value="NHM13337.1"/>
    <property type="molecule type" value="Genomic_DNA"/>
</dbReference>
<dbReference type="Gene3D" id="3.40.50.2300">
    <property type="match status" value="2"/>
</dbReference>
<feature type="domain" description="Response regulatory" evidence="9">
    <location>
        <begin position="953"/>
        <end position="1073"/>
    </location>
</feature>
<sequence length="1222" mass="140243">MTRAEFDTEKGMYLVQWPDALQRKLQRSKTMVNARGTYMATREYELILDSLQMTAVYVIREDNHKVLYYNKRVREVAPNIEKGMVCHELWKGTCDNCPLLYIGDKNEARSVNYDDPFGEVVEIAATRILWEEEVPAFVIAVTPYAEVASHIYHKVLRGNLTTDSYAIVKADEEELRELRGHMASLSDWFLGVSKCGYVYEEDIERYENFVHFDHAKAELKKGVKKLSCIYRRKYGDTYRWHHLEVVPDFDYTDDNQKVMICLKDIHDAFREGLAREEVNVRNQEIINTLGETNFAIYVVDLQTGHVSIVQATEKIRQNVDTENSLWDDTFQGIGAGYISPEDREKVFDQLSLESMRTAWENGEEKRTILCRVFLYGDWRYVSVSAYLKENKKQGGYAILTFQDVDEQTKKDMEQMRNDQRMAAIIRSRYSILSTVDLETGICERIYLREGTPGRRVEGDYDYYVRKAYEETVVEADREAFEETLFLENIRENAEAVQDYREDVCQYRHRGESLLWTEERVLYIRQGGKTLVNILGRDITAEKLAEERANRESFEKAAIISSLSSMFFATYYINLENETLRPVRQKEVVSQVLGDERNYTQAISLYAQNFISADDREEYLEYVSYRRLLDTLSAEQPVVAFEYRMMPDQNDRRAWIRASIVLAETTSDGRPKRALYAAQDVTESKLREEREQQALKEACDAANYANAAKSDFMSRMSHDIRTPMNAIVGMTAIAGKHLEDKERVEDCLKKITISSRHLLSLINEVLDMSKIESGKIDLMEEEVNLSDLVGSLVTMIRPSMQERKHHFGVRIANVEHERVIGDAMRLQQIFMNILGNAAKYTNPGGNIEMEINEKPFNTYGYGCYEFVFQDNGIGMSKEFLEKLFEPFSRAEDSRVNKVEGTGLGMAIARNIARRMSGDIAVESELGKGTKFTVTLILKLIDTQAPDTEKLADLPVLVVDDDKNAVETSCLILENIGMKSEYVLSGREAVQRVGERHRRNQDYFAVILDWQMPGMDGIETARAIREDVGDEVPIIILSAYDWSAVEEEARRAGVNGFISKPLFKSRLVYLFNQIMDDDRGKEQPAEASLADMKLEGKRILLVEDNVLSREIAEDLIGETGVTVESAKNGREALEKFEASGENYYDMILMDIQMPIMNGYEATKAIRKLSRKDAVEIPIIALTADAFSEDIQRSRAAGMNEHLTKPLEIDHLMKCIETWLGDEKA</sequence>
<protein>
    <recommendedName>
        <fullName evidence="3">histidine kinase</fullName>
        <ecNumber evidence="3">2.7.13.3</ecNumber>
    </recommendedName>
</protein>
<evidence type="ECO:0000259" key="8">
    <source>
        <dbReference type="PROSITE" id="PS50109"/>
    </source>
</evidence>
<dbReference type="PROSITE" id="PS50109">
    <property type="entry name" value="HIS_KIN"/>
    <property type="match status" value="1"/>
</dbReference>
<dbReference type="Pfam" id="PF02518">
    <property type="entry name" value="HATPase_c"/>
    <property type="match status" value="1"/>
</dbReference>
<keyword evidence="4 7" id="KW-0597">Phosphoprotein</keyword>
<dbReference type="InterPro" id="IPR003661">
    <property type="entry name" value="HisK_dim/P_dom"/>
</dbReference>
<dbReference type="SUPFAM" id="SSF47384">
    <property type="entry name" value="Homodimeric domain of signal transducing histidine kinase"/>
    <property type="match status" value="1"/>
</dbReference>
<evidence type="ECO:0000256" key="1">
    <source>
        <dbReference type="ARBA" id="ARBA00000085"/>
    </source>
</evidence>
<evidence type="ECO:0000256" key="3">
    <source>
        <dbReference type="ARBA" id="ARBA00012438"/>
    </source>
</evidence>
<dbReference type="SUPFAM" id="SSF52172">
    <property type="entry name" value="CheY-like"/>
    <property type="match status" value="2"/>
</dbReference>
<evidence type="ECO:0000313" key="12">
    <source>
        <dbReference type="Proteomes" id="UP000636394"/>
    </source>
</evidence>
<evidence type="ECO:0000256" key="4">
    <source>
        <dbReference type="ARBA" id="ARBA00022553"/>
    </source>
</evidence>
<dbReference type="SMART" id="SM00448">
    <property type="entry name" value="REC"/>
    <property type="match status" value="2"/>
</dbReference>
<evidence type="ECO:0000313" key="11">
    <source>
        <dbReference type="EMBL" id="NHM13337.1"/>
    </source>
</evidence>
<dbReference type="Proteomes" id="UP000636394">
    <property type="component" value="Unassembled WGS sequence"/>
</dbReference>
<feature type="modified residue" description="4-aspartylphosphate" evidence="7">
    <location>
        <position position="1007"/>
    </location>
</feature>
<dbReference type="InterPro" id="IPR036097">
    <property type="entry name" value="HisK_dim/P_sf"/>
</dbReference>
<reference evidence="11 12" key="1">
    <citation type="submission" date="2019-11" db="EMBL/GenBank/DDBJ databases">
        <title>Eggerthellaceae novel genus isolated from the rectal contents of marmort.</title>
        <authorList>
            <person name="Zhang G."/>
        </authorList>
    </citation>
    <scope>NUCLEOTIDE SEQUENCE [LARGE SCALE GENOMIC DNA]</scope>
    <source>
        <strain evidence="12">zg-886</strain>
    </source>
</reference>
<dbReference type="SMART" id="SM00388">
    <property type="entry name" value="HisKA"/>
    <property type="match status" value="1"/>
</dbReference>
<organism evidence="11 12">
    <name type="scientific">Xiamenia xianingshaonis</name>
    <dbReference type="NCBI Taxonomy" id="2682776"/>
    <lineage>
        <taxon>Bacteria</taxon>
        <taxon>Bacillati</taxon>
        <taxon>Actinomycetota</taxon>
        <taxon>Coriobacteriia</taxon>
        <taxon>Eggerthellales</taxon>
        <taxon>Eggerthellaceae</taxon>
        <taxon>Xiamenia</taxon>
    </lineage>
</organism>
<comment type="subcellular location">
    <subcellularLocation>
        <location evidence="2">Cell membrane</location>
    </subcellularLocation>
</comment>
<dbReference type="CDD" id="cd00082">
    <property type="entry name" value="HisKA"/>
    <property type="match status" value="1"/>
</dbReference>
<comment type="catalytic activity">
    <reaction evidence="1">
        <text>ATP + protein L-histidine = ADP + protein N-phospho-L-histidine.</text>
        <dbReference type="EC" id="2.7.13.3"/>
    </reaction>
</comment>
<dbReference type="EC" id="2.7.13.3" evidence="3"/>
<feature type="domain" description="Response regulatory" evidence="9">
    <location>
        <begin position="1096"/>
        <end position="1217"/>
    </location>
</feature>
<evidence type="ECO:0000256" key="7">
    <source>
        <dbReference type="PROSITE-ProRule" id="PRU00169"/>
    </source>
</evidence>
<dbReference type="Gene3D" id="1.10.287.130">
    <property type="match status" value="1"/>
</dbReference>
<dbReference type="InterPro" id="IPR036890">
    <property type="entry name" value="HATPase_C_sf"/>
</dbReference>
<dbReference type="SUPFAM" id="SSF55874">
    <property type="entry name" value="ATPase domain of HSP90 chaperone/DNA topoisomerase II/histidine kinase"/>
    <property type="match status" value="1"/>
</dbReference>
<feature type="modified residue" description="4-aspartylphosphate" evidence="7">
    <location>
        <position position="1148"/>
    </location>
</feature>
<dbReference type="InterPro" id="IPR005467">
    <property type="entry name" value="His_kinase_dom"/>
</dbReference>
<accession>A0ABX0IKI8</accession>
<dbReference type="InterPro" id="IPR011006">
    <property type="entry name" value="CheY-like_superfamily"/>
</dbReference>
<dbReference type="Pfam" id="PF00512">
    <property type="entry name" value="HisKA"/>
    <property type="match status" value="1"/>
</dbReference>
<evidence type="ECO:0000259" key="10">
    <source>
        <dbReference type="PROSITE" id="PS50113"/>
    </source>
</evidence>
<proteinExistence type="predicted"/>
<name>A0ABX0IKI8_9ACTN</name>
<keyword evidence="12" id="KW-1185">Reference proteome</keyword>
<dbReference type="Pfam" id="PF00072">
    <property type="entry name" value="Response_reg"/>
    <property type="match status" value="2"/>
</dbReference>
<dbReference type="InterPro" id="IPR004358">
    <property type="entry name" value="Sig_transdc_His_kin-like_C"/>
</dbReference>
<evidence type="ECO:0000259" key="9">
    <source>
        <dbReference type="PROSITE" id="PS50110"/>
    </source>
</evidence>
<dbReference type="InterPro" id="IPR001789">
    <property type="entry name" value="Sig_transdc_resp-reg_receiver"/>
</dbReference>
<evidence type="ECO:0000256" key="5">
    <source>
        <dbReference type="ARBA" id="ARBA00022777"/>
    </source>
</evidence>
<evidence type="ECO:0000256" key="6">
    <source>
        <dbReference type="ARBA" id="ARBA00023012"/>
    </source>
</evidence>
<dbReference type="PROSITE" id="PS50113">
    <property type="entry name" value="PAC"/>
    <property type="match status" value="1"/>
</dbReference>
<keyword evidence="5" id="KW-0418">Kinase</keyword>
<keyword evidence="6" id="KW-0902">Two-component regulatory system</keyword>
<keyword evidence="5" id="KW-0808">Transferase</keyword>
<comment type="caution">
    <text evidence="11">The sequence shown here is derived from an EMBL/GenBank/DDBJ whole genome shotgun (WGS) entry which is preliminary data.</text>
</comment>
<dbReference type="PROSITE" id="PS50110">
    <property type="entry name" value="RESPONSE_REGULATORY"/>
    <property type="match status" value="2"/>
</dbReference>
<feature type="domain" description="Histidine kinase" evidence="8">
    <location>
        <begin position="714"/>
        <end position="938"/>
    </location>
</feature>
<dbReference type="PRINTS" id="PR00344">
    <property type="entry name" value="BCTRLSENSOR"/>
</dbReference>
<dbReference type="PANTHER" id="PTHR45339:SF5">
    <property type="entry name" value="HISTIDINE KINASE"/>
    <property type="match status" value="1"/>
</dbReference>
<dbReference type="SMART" id="SM00387">
    <property type="entry name" value="HATPase_c"/>
    <property type="match status" value="1"/>
</dbReference>
<feature type="domain" description="PAC" evidence="10">
    <location>
        <begin position="638"/>
        <end position="692"/>
    </location>
</feature>